<feature type="transmembrane region" description="Helical" evidence="9">
    <location>
        <begin position="15"/>
        <end position="45"/>
    </location>
</feature>
<gene>
    <name evidence="9 11" type="primary">lnt</name>
    <name evidence="11" type="ORF">GRI48_07535</name>
</gene>
<comment type="caution">
    <text evidence="11">The sequence shown here is derived from an EMBL/GenBank/DDBJ whole genome shotgun (WGS) entry which is preliminary data.</text>
</comment>
<evidence type="ECO:0000313" key="12">
    <source>
        <dbReference type="Proteomes" id="UP000445582"/>
    </source>
</evidence>
<dbReference type="InterPro" id="IPR045378">
    <property type="entry name" value="LNT_N"/>
</dbReference>
<protein>
    <recommendedName>
        <fullName evidence="9">Apolipoprotein N-acyltransferase</fullName>
        <shortName evidence="9">ALP N-acyltransferase</shortName>
        <ecNumber evidence="9">2.3.1.269</ecNumber>
    </recommendedName>
</protein>
<evidence type="ECO:0000256" key="8">
    <source>
        <dbReference type="ARBA" id="ARBA00023315"/>
    </source>
</evidence>
<dbReference type="RefSeq" id="WP_160673505.1">
    <property type="nucleotide sequence ID" value="NZ_WTYN01000001.1"/>
</dbReference>
<keyword evidence="3 9" id="KW-1003">Cell membrane</keyword>
<dbReference type="Pfam" id="PF00795">
    <property type="entry name" value="CN_hydrolase"/>
    <property type="match status" value="1"/>
</dbReference>
<evidence type="ECO:0000256" key="1">
    <source>
        <dbReference type="ARBA" id="ARBA00004651"/>
    </source>
</evidence>
<feature type="transmembrane region" description="Helical" evidence="9">
    <location>
        <begin position="89"/>
        <end position="116"/>
    </location>
</feature>
<feature type="transmembrane region" description="Helical" evidence="9">
    <location>
        <begin position="165"/>
        <end position="191"/>
    </location>
</feature>
<dbReference type="GO" id="GO:0016410">
    <property type="term" value="F:N-acyltransferase activity"/>
    <property type="evidence" value="ECO:0007669"/>
    <property type="project" value="UniProtKB-UniRule"/>
</dbReference>
<feature type="domain" description="CN hydrolase" evidence="10">
    <location>
        <begin position="229"/>
        <end position="492"/>
    </location>
</feature>
<dbReference type="Gene3D" id="3.60.110.10">
    <property type="entry name" value="Carbon-nitrogen hydrolase"/>
    <property type="match status" value="1"/>
</dbReference>
<reference evidence="11 12" key="1">
    <citation type="submission" date="2019-12" db="EMBL/GenBank/DDBJ databases">
        <title>Genomic-based taxomic classification of the family Erythrobacteraceae.</title>
        <authorList>
            <person name="Xu L."/>
        </authorList>
    </citation>
    <scope>NUCLEOTIDE SEQUENCE [LARGE SCALE GENOMIC DNA]</scope>
    <source>
        <strain evidence="11 12">MCCC 1A09965</strain>
    </source>
</reference>
<dbReference type="EC" id="2.3.1.269" evidence="9"/>
<dbReference type="UniPathway" id="UPA00666"/>
<dbReference type="Proteomes" id="UP000445582">
    <property type="component" value="Unassembled WGS sequence"/>
</dbReference>
<comment type="function">
    <text evidence="9">Catalyzes the phospholipid dependent N-acylation of the N-terminal cysteine of apolipoprotein, the last step in lipoprotein maturation.</text>
</comment>
<dbReference type="CDD" id="cd07571">
    <property type="entry name" value="ALP_N-acyl_transferase"/>
    <property type="match status" value="1"/>
</dbReference>
<evidence type="ECO:0000259" key="10">
    <source>
        <dbReference type="PROSITE" id="PS50263"/>
    </source>
</evidence>
<comment type="subcellular location">
    <subcellularLocation>
        <location evidence="1 9">Cell membrane</location>
        <topology evidence="1 9">Multi-pass membrane protein</topology>
    </subcellularLocation>
</comment>
<dbReference type="EMBL" id="WTYN01000001">
    <property type="protein sequence ID" value="MXO62857.1"/>
    <property type="molecule type" value="Genomic_DNA"/>
</dbReference>
<organism evidence="11 12">
    <name type="scientific">Qipengyuania oceanensis</name>
    <dbReference type="NCBI Taxonomy" id="1463597"/>
    <lineage>
        <taxon>Bacteria</taxon>
        <taxon>Pseudomonadati</taxon>
        <taxon>Pseudomonadota</taxon>
        <taxon>Alphaproteobacteria</taxon>
        <taxon>Sphingomonadales</taxon>
        <taxon>Erythrobacteraceae</taxon>
        <taxon>Qipengyuania</taxon>
    </lineage>
</organism>
<evidence type="ECO:0000256" key="9">
    <source>
        <dbReference type="HAMAP-Rule" id="MF_01148"/>
    </source>
</evidence>
<dbReference type="PROSITE" id="PS51257">
    <property type="entry name" value="PROKAR_LIPOPROTEIN"/>
    <property type="match status" value="1"/>
</dbReference>
<dbReference type="OrthoDB" id="9804277at2"/>
<keyword evidence="5 9" id="KW-0812">Transmembrane</keyword>
<comment type="pathway">
    <text evidence="9">Protein modification; lipoprotein biosynthesis (N-acyl transfer).</text>
</comment>
<keyword evidence="8 9" id="KW-0012">Acyltransferase</keyword>
<dbReference type="InterPro" id="IPR003010">
    <property type="entry name" value="C-N_Hydrolase"/>
</dbReference>
<keyword evidence="7 9" id="KW-0472">Membrane</keyword>
<feature type="transmembrane region" description="Helical" evidence="9">
    <location>
        <begin position="57"/>
        <end position="77"/>
    </location>
</feature>
<dbReference type="PANTHER" id="PTHR38686:SF1">
    <property type="entry name" value="APOLIPOPROTEIN N-ACYLTRANSFERASE"/>
    <property type="match status" value="1"/>
</dbReference>
<evidence type="ECO:0000256" key="6">
    <source>
        <dbReference type="ARBA" id="ARBA00022989"/>
    </source>
</evidence>
<comment type="similarity">
    <text evidence="2 9">Belongs to the CN hydrolase family. Apolipoprotein N-acyltransferase subfamily.</text>
</comment>
<feature type="transmembrane region" description="Helical" evidence="9">
    <location>
        <begin position="123"/>
        <end position="145"/>
    </location>
</feature>
<evidence type="ECO:0000256" key="3">
    <source>
        <dbReference type="ARBA" id="ARBA00022475"/>
    </source>
</evidence>
<dbReference type="PANTHER" id="PTHR38686">
    <property type="entry name" value="APOLIPOPROTEIN N-ACYLTRANSFERASE"/>
    <property type="match status" value="1"/>
</dbReference>
<dbReference type="Pfam" id="PF20154">
    <property type="entry name" value="LNT_N"/>
    <property type="match status" value="1"/>
</dbReference>
<evidence type="ECO:0000256" key="2">
    <source>
        <dbReference type="ARBA" id="ARBA00010065"/>
    </source>
</evidence>
<keyword evidence="12" id="KW-1185">Reference proteome</keyword>
<evidence type="ECO:0000256" key="7">
    <source>
        <dbReference type="ARBA" id="ARBA00023136"/>
    </source>
</evidence>
<dbReference type="InterPro" id="IPR004563">
    <property type="entry name" value="Apolipo_AcylTrfase"/>
</dbReference>
<keyword evidence="4 9" id="KW-0808">Transferase</keyword>
<dbReference type="GO" id="GO:0042158">
    <property type="term" value="P:lipoprotein biosynthetic process"/>
    <property type="evidence" value="ECO:0007669"/>
    <property type="project" value="UniProtKB-UniRule"/>
</dbReference>
<accession>A0A844YFZ3</accession>
<name>A0A844YFZ3_9SPHN</name>
<dbReference type="InterPro" id="IPR036526">
    <property type="entry name" value="C-N_Hydrolase_sf"/>
</dbReference>
<dbReference type="HAMAP" id="MF_01148">
    <property type="entry name" value="Lnt"/>
    <property type="match status" value="1"/>
</dbReference>
<dbReference type="PROSITE" id="PS50263">
    <property type="entry name" value="CN_HYDROLASE"/>
    <property type="match status" value="1"/>
</dbReference>
<keyword evidence="6 9" id="KW-1133">Transmembrane helix</keyword>
<dbReference type="SUPFAM" id="SSF56317">
    <property type="entry name" value="Carbon-nitrogen hydrolase"/>
    <property type="match status" value="1"/>
</dbReference>
<evidence type="ECO:0000256" key="4">
    <source>
        <dbReference type="ARBA" id="ARBA00022679"/>
    </source>
</evidence>
<dbReference type="AlphaFoldDB" id="A0A844YFZ3"/>
<proteinExistence type="inferred from homology"/>
<comment type="catalytic activity">
    <reaction evidence="9">
        <text>N-terminal S-1,2-diacyl-sn-glyceryl-L-cysteinyl-[lipoprotein] + a glycerophospholipid = N-acyl-S-1,2-diacyl-sn-glyceryl-L-cysteinyl-[lipoprotein] + a 2-acyl-sn-glycero-3-phospholipid + H(+)</text>
        <dbReference type="Rhea" id="RHEA:48228"/>
        <dbReference type="Rhea" id="RHEA-COMP:14681"/>
        <dbReference type="Rhea" id="RHEA-COMP:14684"/>
        <dbReference type="ChEBI" id="CHEBI:15378"/>
        <dbReference type="ChEBI" id="CHEBI:136912"/>
        <dbReference type="ChEBI" id="CHEBI:140656"/>
        <dbReference type="ChEBI" id="CHEBI:140657"/>
        <dbReference type="ChEBI" id="CHEBI:140660"/>
        <dbReference type="EC" id="2.3.1.269"/>
    </reaction>
</comment>
<dbReference type="NCBIfam" id="TIGR00546">
    <property type="entry name" value="lnt"/>
    <property type="match status" value="1"/>
</dbReference>
<evidence type="ECO:0000313" key="11">
    <source>
        <dbReference type="EMBL" id="MXO62857.1"/>
    </source>
</evidence>
<dbReference type="GO" id="GO:0005886">
    <property type="term" value="C:plasma membrane"/>
    <property type="evidence" value="ECO:0007669"/>
    <property type="project" value="UniProtKB-SubCell"/>
</dbReference>
<keyword evidence="11" id="KW-0449">Lipoprotein</keyword>
<feature type="transmembrane region" description="Helical" evidence="9">
    <location>
        <begin position="198"/>
        <end position="216"/>
    </location>
</feature>
<sequence>MTARLRDLLLRHPRLAALLGGGIAACGFTPVGLWPLSLIGMALLVWLTIHANGPKRAFATGWFFGLGHYTVGNFWIATAFTFQAAMPAWLGWLAVPLLALYLAVYPGLATLGAFLLTRHRLSIAWTGVALAGCWIVGEWLKSWVFTGYAWGPLALAFLGDSARPGIAMVLPWTGTYALSGLVVLAATGLLAFGLARRWLPLGILALVLVAGMYAPGPAQREGTLAYTLVQPDLRQQELDDPTKYEEQFARIAQLSVPSRPGSTRLVLWPESGVPDYLEDGYPQRYYDQMTAGGDPRFARWRIGKVIGEGSLLLTGAVDLEIEEVDGVDRAVGARNSVTALTPQGAIVGSYAKAHLVPYGEYLALRWLLEPLGATRLVAGTIDFLPGPGPQTLELGEWGRAGVQICYEIIFSGQVVDGDDRPDYIFNPSNDGWFGSWGPPQHLAQARLRAIEEGLPVLRSTTTGISAVIDARGVVRQHIGRHEAKRIDGIIPPAVAPTLFARAGNILPLGWALLLIAASLVAMRRRSS</sequence>
<evidence type="ECO:0000256" key="5">
    <source>
        <dbReference type="ARBA" id="ARBA00022692"/>
    </source>
</evidence>
<feature type="transmembrane region" description="Helical" evidence="9">
    <location>
        <begin position="505"/>
        <end position="522"/>
    </location>
</feature>